<feature type="non-terminal residue" evidence="1">
    <location>
        <position position="76"/>
    </location>
</feature>
<organism evidence="1 2">
    <name type="scientific">Cetraspora pellucida</name>
    <dbReference type="NCBI Taxonomy" id="1433469"/>
    <lineage>
        <taxon>Eukaryota</taxon>
        <taxon>Fungi</taxon>
        <taxon>Fungi incertae sedis</taxon>
        <taxon>Mucoromycota</taxon>
        <taxon>Glomeromycotina</taxon>
        <taxon>Glomeromycetes</taxon>
        <taxon>Diversisporales</taxon>
        <taxon>Gigasporaceae</taxon>
        <taxon>Cetraspora</taxon>
    </lineage>
</organism>
<proteinExistence type="predicted"/>
<name>A0A9N9JNE6_9GLOM</name>
<dbReference type="EMBL" id="CAJVQA010026734">
    <property type="protein sequence ID" value="CAG8789921.1"/>
    <property type="molecule type" value="Genomic_DNA"/>
</dbReference>
<dbReference type="SMART" id="SM00368">
    <property type="entry name" value="LRR_RI"/>
    <property type="match status" value="1"/>
</dbReference>
<feature type="non-terminal residue" evidence="1">
    <location>
        <position position="1"/>
    </location>
</feature>
<dbReference type="Proteomes" id="UP000789759">
    <property type="component" value="Unassembled WGS sequence"/>
</dbReference>
<accession>A0A9N9JNE6</accession>
<dbReference type="InterPro" id="IPR032675">
    <property type="entry name" value="LRR_dom_sf"/>
</dbReference>
<sequence length="76" mass="8490">EGFTNGSRHSISDDDEEYLPIAELLAEALYVNTSLEELCLYENHIESRGAKALAKALHKNNILTTLKIAVNLIDFE</sequence>
<protein>
    <submittedName>
        <fullName evidence="1">8267_t:CDS:1</fullName>
    </submittedName>
</protein>
<comment type="caution">
    <text evidence="1">The sequence shown here is derived from an EMBL/GenBank/DDBJ whole genome shotgun (WGS) entry which is preliminary data.</text>
</comment>
<keyword evidence="2" id="KW-1185">Reference proteome</keyword>
<reference evidence="1" key="1">
    <citation type="submission" date="2021-06" db="EMBL/GenBank/DDBJ databases">
        <authorList>
            <person name="Kallberg Y."/>
            <person name="Tangrot J."/>
            <person name="Rosling A."/>
        </authorList>
    </citation>
    <scope>NUCLEOTIDE SEQUENCE</scope>
    <source>
        <strain evidence="1">FL966</strain>
    </source>
</reference>
<evidence type="ECO:0000313" key="1">
    <source>
        <dbReference type="EMBL" id="CAG8789921.1"/>
    </source>
</evidence>
<dbReference type="SUPFAM" id="SSF52047">
    <property type="entry name" value="RNI-like"/>
    <property type="match status" value="1"/>
</dbReference>
<dbReference type="AlphaFoldDB" id="A0A9N9JNE6"/>
<dbReference type="Gene3D" id="3.80.10.10">
    <property type="entry name" value="Ribonuclease Inhibitor"/>
    <property type="match status" value="1"/>
</dbReference>
<gene>
    <name evidence="1" type="ORF">CPELLU_LOCUS16939</name>
</gene>
<evidence type="ECO:0000313" key="2">
    <source>
        <dbReference type="Proteomes" id="UP000789759"/>
    </source>
</evidence>